<dbReference type="EMBL" id="GGEC01048906">
    <property type="protein sequence ID" value="MBX29390.1"/>
    <property type="molecule type" value="Transcribed_RNA"/>
</dbReference>
<proteinExistence type="predicted"/>
<sequence>MNLFSSFNSNFRIHLLI</sequence>
<protein>
    <submittedName>
        <fullName evidence="1">Uncharacterized protein</fullName>
    </submittedName>
</protein>
<organism evidence="1">
    <name type="scientific">Rhizophora mucronata</name>
    <name type="common">Asiatic mangrove</name>
    <dbReference type="NCBI Taxonomy" id="61149"/>
    <lineage>
        <taxon>Eukaryota</taxon>
        <taxon>Viridiplantae</taxon>
        <taxon>Streptophyta</taxon>
        <taxon>Embryophyta</taxon>
        <taxon>Tracheophyta</taxon>
        <taxon>Spermatophyta</taxon>
        <taxon>Magnoliopsida</taxon>
        <taxon>eudicotyledons</taxon>
        <taxon>Gunneridae</taxon>
        <taxon>Pentapetalae</taxon>
        <taxon>rosids</taxon>
        <taxon>fabids</taxon>
        <taxon>Malpighiales</taxon>
        <taxon>Rhizophoraceae</taxon>
        <taxon>Rhizophora</taxon>
    </lineage>
</organism>
<reference evidence="1" key="1">
    <citation type="submission" date="2018-02" db="EMBL/GenBank/DDBJ databases">
        <title>Rhizophora mucronata_Transcriptome.</title>
        <authorList>
            <person name="Meera S.P."/>
            <person name="Sreeshan A."/>
            <person name="Augustine A."/>
        </authorList>
    </citation>
    <scope>NUCLEOTIDE SEQUENCE</scope>
    <source>
        <tissue evidence="1">Leaf</tissue>
    </source>
</reference>
<accession>A0A2P2MGN9</accession>
<evidence type="ECO:0000313" key="1">
    <source>
        <dbReference type="EMBL" id="MBX29390.1"/>
    </source>
</evidence>
<name>A0A2P2MGN9_RHIMU</name>
<dbReference type="AlphaFoldDB" id="A0A2P2MGN9"/>